<evidence type="ECO:0000313" key="2">
    <source>
        <dbReference type="Proteomes" id="UP000309038"/>
    </source>
</evidence>
<protein>
    <submittedName>
        <fullName evidence="1">Uncharacterized protein</fullName>
    </submittedName>
</protein>
<name>A0A4S4KBX7_9APHY</name>
<sequence length="57" mass="6374">MSFLKCMMYHPGVGVFSAADGLGDLSPLYLSYHMPDPPQILRLTIRSELAILQSPMY</sequence>
<proteinExistence type="predicted"/>
<dbReference type="EMBL" id="SGPJ01000570">
    <property type="protein sequence ID" value="THG93789.1"/>
    <property type="molecule type" value="Genomic_DNA"/>
</dbReference>
<accession>A0A4S4KBX7</accession>
<dbReference type="Proteomes" id="UP000309038">
    <property type="component" value="Unassembled WGS sequence"/>
</dbReference>
<gene>
    <name evidence="1" type="ORF">EW026_g7547</name>
</gene>
<reference evidence="1 2" key="1">
    <citation type="submission" date="2019-02" db="EMBL/GenBank/DDBJ databases">
        <title>Genome sequencing of the rare red list fungi Phlebia centrifuga.</title>
        <authorList>
            <person name="Buettner E."/>
            <person name="Kellner H."/>
        </authorList>
    </citation>
    <scope>NUCLEOTIDE SEQUENCE [LARGE SCALE GENOMIC DNA]</scope>
    <source>
        <strain evidence="1 2">DSM 108282</strain>
    </source>
</reference>
<comment type="caution">
    <text evidence="1">The sequence shown here is derived from an EMBL/GenBank/DDBJ whole genome shotgun (WGS) entry which is preliminary data.</text>
</comment>
<evidence type="ECO:0000313" key="1">
    <source>
        <dbReference type="EMBL" id="THG93789.1"/>
    </source>
</evidence>
<dbReference type="AlphaFoldDB" id="A0A4S4KBX7"/>
<organism evidence="1 2">
    <name type="scientific">Hermanssonia centrifuga</name>
    <dbReference type="NCBI Taxonomy" id="98765"/>
    <lineage>
        <taxon>Eukaryota</taxon>
        <taxon>Fungi</taxon>
        <taxon>Dikarya</taxon>
        <taxon>Basidiomycota</taxon>
        <taxon>Agaricomycotina</taxon>
        <taxon>Agaricomycetes</taxon>
        <taxon>Polyporales</taxon>
        <taxon>Meruliaceae</taxon>
        <taxon>Hermanssonia</taxon>
    </lineage>
</organism>
<keyword evidence="2" id="KW-1185">Reference proteome</keyword>